<dbReference type="GO" id="GO:0045211">
    <property type="term" value="C:postsynaptic membrane"/>
    <property type="evidence" value="ECO:0007669"/>
    <property type="project" value="UniProtKB-SubCell"/>
</dbReference>
<feature type="signal peptide" evidence="21">
    <location>
        <begin position="1"/>
        <end position="19"/>
    </location>
</feature>
<name>A0A7I8W5N1_9ANNE</name>
<dbReference type="Pfam" id="PF10613">
    <property type="entry name" value="Lig_chan-Glu_bd"/>
    <property type="match status" value="1"/>
</dbReference>
<evidence type="ECO:0000256" key="4">
    <source>
        <dbReference type="ARBA" id="ARBA00022692"/>
    </source>
</evidence>
<evidence type="ECO:0000313" key="25">
    <source>
        <dbReference type="Proteomes" id="UP000549394"/>
    </source>
</evidence>
<keyword evidence="19" id="KW-1015">Disulfide bond</keyword>
<dbReference type="SUPFAM" id="SSF53822">
    <property type="entry name" value="Periplasmic binding protein-like I"/>
    <property type="match status" value="1"/>
</dbReference>
<dbReference type="InterPro" id="IPR015683">
    <property type="entry name" value="Ionotropic_Glu_rcpt"/>
</dbReference>
<dbReference type="SMART" id="SM00079">
    <property type="entry name" value="PBPe"/>
    <property type="match status" value="1"/>
</dbReference>
<gene>
    <name evidence="24" type="ORF">DGYR_LOCUS11207</name>
</gene>
<dbReference type="Pfam" id="PF01094">
    <property type="entry name" value="ANF_receptor"/>
    <property type="match status" value="1"/>
</dbReference>
<keyword evidence="12" id="KW-0325">Glycoprotein</keyword>
<evidence type="ECO:0000256" key="14">
    <source>
        <dbReference type="ARBA" id="ARBA00023286"/>
    </source>
</evidence>
<keyword evidence="2" id="KW-0813">Transport</keyword>
<evidence type="ECO:0000259" key="23">
    <source>
        <dbReference type="SMART" id="SM00918"/>
    </source>
</evidence>
<feature type="chain" id="PRO_5029762144" evidence="21">
    <location>
        <begin position="20"/>
        <end position="1066"/>
    </location>
</feature>
<keyword evidence="14" id="KW-1071">Ligand-gated ion channel</keyword>
<feature type="transmembrane region" description="Helical" evidence="20">
    <location>
        <begin position="659"/>
        <end position="678"/>
    </location>
</feature>
<dbReference type="InterPro" id="IPR001320">
    <property type="entry name" value="Iontro_rcpt_C"/>
</dbReference>
<evidence type="ECO:0000256" key="20">
    <source>
        <dbReference type="SAM" id="Phobius"/>
    </source>
</evidence>
<feature type="domain" description="Ionotropic glutamate receptor L-glutamate and glycine-binding" evidence="23">
    <location>
        <begin position="503"/>
        <end position="564"/>
    </location>
</feature>
<organism evidence="24 25">
    <name type="scientific">Dimorphilus gyrociliatus</name>
    <dbReference type="NCBI Taxonomy" id="2664684"/>
    <lineage>
        <taxon>Eukaryota</taxon>
        <taxon>Metazoa</taxon>
        <taxon>Spiralia</taxon>
        <taxon>Lophotrochozoa</taxon>
        <taxon>Annelida</taxon>
        <taxon>Polychaeta</taxon>
        <taxon>Polychaeta incertae sedis</taxon>
        <taxon>Dinophilidae</taxon>
        <taxon>Dimorphilus</taxon>
    </lineage>
</organism>
<evidence type="ECO:0000256" key="8">
    <source>
        <dbReference type="ARBA" id="ARBA00023018"/>
    </source>
</evidence>
<keyword evidence="15" id="KW-0407">Ion channel</keyword>
<dbReference type="PANTHER" id="PTHR18966">
    <property type="entry name" value="IONOTROPIC GLUTAMATE RECEPTOR"/>
    <property type="match status" value="1"/>
</dbReference>
<keyword evidence="25" id="KW-1185">Reference proteome</keyword>
<evidence type="ECO:0000256" key="11">
    <source>
        <dbReference type="ARBA" id="ARBA00023170"/>
    </source>
</evidence>
<feature type="domain" description="Ionotropic glutamate receptor C-terminal" evidence="22">
    <location>
        <begin position="500"/>
        <end position="856"/>
    </location>
</feature>
<feature type="binding site" evidence="17">
    <location>
        <position position="580"/>
    </location>
    <ligand>
        <name>L-glutamate</name>
        <dbReference type="ChEBI" id="CHEBI:29985"/>
    </ligand>
</feature>
<keyword evidence="4 20" id="KW-0812">Transmembrane</keyword>
<evidence type="ECO:0000256" key="21">
    <source>
        <dbReference type="SAM" id="SignalP"/>
    </source>
</evidence>
<evidence type="ECO:0000256" key="13">
    <source>
        <dbReference type="ARBA" id="ARBA00023257"/>
    </source>
</evidence>
<dbReference type="InterPro" id="IPR001508">
    <property type="entry name" value="Iono_Glu_rcpt_met"/>
</dbReference>
<evidence type="ECO:0000256" key="7">
    <source>
        <dbReference type="ARBA" id="ARBA00022989"/>
    </source>
</evidence>
<evidence type="ECO:0000259" key="22">
    <source>
        <dbReference type="SMART" id="SM00079"/>
    </source>
</evidence>
<keyword evidence="13" id="KW-0628">Postsynaptic cell membrane</keyword>
<sequence length="1066" mass="121782">MRITIILLGLFTIVSMRSSRRKNYKPKAKPEEVNFNPDKAFTIGVIIPNSVSTSRVPQEKTDIRSAIELFNRKYDKLLKSTTLQFVFKDIQGNLNTPELYRTMCGKNGLLKNKINAILYIENLLSKKSTGQQPYSQQLLNIANFYQIPILTWDLTGTLQANKDRLMLQLTPSLAQQAQAMLHLLKRYNWRSFAIVTGRLYGYDRFSTALMDLIRVDDEFETMEMLTKIHILSFKSLLHVKEELGRIATVKARVMLIYSSREEATQIFDVASEMGITGKNYVWIAAKCVISRTRQLNENNPVMLEFDHVKFPPGMFAIHFADSREHQKKYIRKGLSLWVKAVLHLHRNARLKGLKLRPPYNCSYNEGNVWKYGHFIFDSMLDNDIWPNDTSLIMKPFSMSDDGSLRETKLDILNLGPNNERNERQWTTVGEWNSTENKLKMKDITWPGEAAAPPIGRPEKYELKIVTLDEKPYVVYSDPDPNFGTCPPMAVLCRIAPENETKGVANATANPKLYQCCSGLCIDLLKMLSEKMHFNFELFQVSDAKWGAYDKINNEWNGLIKDILDGKADMVVTSLKINPERSRAIDFSVPFLETGITIIVAVRDGVISPTAFLEPYDYPSWCLILIFSVHASGAAIFIFEWLSPSGLDKGRKPIGEHRFSLFRGFWLIWAMLFGAAVQIDNPRGVSSRFLGNIWALFAVVFTASYTANLAAFMITKEDYDRLSGIQDWRLMNPKAHKPPFKFATVPDGSTETNLRNNYPAMYDYMKQFNRSRVEDGVKAVKDGDINAFIYDATVLEYLAGQDDGCKLRTVGAWYAMTGYGIGFPKGSKWKEIVNKYLLQFQHEGRELERLQKFWLAGACSLNKDEGESSMPLGILNFTSAFILLAGGMFLGVLLLLLEHVYFKFFRAKLRRWDKCGCCGLISLSMGKSLTFEESVREALTFQKLHKCNNAMCDATRSKLRRELDLAIYRINRMEEQLRNTCSPESYQMLNGKKAFYASKSEPSTPEPCRKVHTSPPLVRYPSLEAGKWCDPTESSHENENYSKSALKKRHRGLCYIPIEDVEKETVL</sequence>
<dbReference type="Pfam" id="PF00060">
    <property type="entry name" value="Lig_chan"/>
    <property type="match status" value="1"/>
</dbReference>
<evidence type="ECO:0000256" key="3">
    <source>
        <dbReference type="ARBA" id="ARBA00022475"/>
    </source>
</evidence>
<dbReference type="InterPro" id="IPR001828">
    <property type="entry name" value="ANF_lig-bd_rcpt"/>
</dbReference>
<evidence type="ECO:0000256" key="6">
    <source>
        <dbReference type="ARBA" id="ARBA00022833"/>
    </source>
</evidence>
<evidence type="ECO:0000256" key="15">
    <source>
        <dbReference type="ARBA" id="ARBA00023303"/>
    </source>
</evidence>
<dbReference type="InterPro" id="IPR019594">
    <property type="entry name" value="Glu/Gly-bd"/>
</dbReference>
<evidence type="ECO:0000256" key="18">
    <source>
        <dbReference type="PIRSR" id="PIRSR601508-2"/>
    </source>
</evidence>
<dbReference type="Gene3D" id="3.40.190.10">
    <property type="entry name" value="Periplasmic binding protein-like II"/>
    <property type="match status" value="3"/>
</dbReference>
<feature type="site" description="Crucial to convey clamshell closure to channel opening" evidence="18">
    <location>
        <position position="721"/>
    </location>
</feature>
<dbReference type="EMBL" id="CAJFCJ010000019">
    <property type="protein sequence ID" value="CAD5123534.1"/>
    <property type="molecule type" value="Genomic_DNA"/>
</dbReference>
<feature type="binding site" evidence="17">
    <location>
        <position position="748"/>
    </location>
    <ligand>
        <name>L-glutamate</name>
        <dbReference type="ChEBI" id="CHEBI:29985"/>
    </ligand>
</feature>
<evidence type="ECO:0000313" key="24">
    <source>
        <dbReference type="EMBL" id="CAD5123534.1"/>
    </source>
</evidence>
<dbReference type="FunFam" id="3.40.190.10:FF:000009">
    <property type="entry name" value="Putative glutamate receptor ionotropic NMDA 2B"/>
    <property type="match status" value="1"/>
</dbReference>
<dbReference type="OrthoDB" id="5984008at2759"/>
<evidence type="ECO:0000256" key="9">
    <source>
        <dbReference type="ARBA" id="ARBA00023065"/>
    </source>
</evidence>
<feature type="transmembrane region" description="Helical" evidence="20">
    <location>
        <begin position="617"/>
        <end position="638"/>
    </location>
</feature>
<dbReference type="InterPro" id="IPR028082">
    <property type="entry name" value="Peripla_BP_I"/>
</dbReference>
<keyword evidence="6" id="KW-0862">Zinc</keyword>
<keyword evidence="7 20" id="KW-1133">Transmembrane helix</keyword>
<feature type="disulfide bond" evidence="19">
    <location>
        <begin position="804"/>
        <end position="858"/>
    </location>
</feature>
<evidence type="ECO:0000256" key="19">
    <source>
        <dbReference type="PIRSR" id="PIRSR601508-3"/>
    </source>
</evidence>
<keyword evidence="8" id="KW-0770">Synapse</keyword>
<keyword evidence="3" id="KW-1003">Cell membrane</keyword>
<dbReference type="GO" id="GO:0046872">
    <property type="term" value="F:metal ion binding"/>
    <property type="evidence" value="ECO:0007669"/>
    <property type="project" value="UniProtKB-KW"/>
</dbReference>
<dbReference type="FunFam" id="3.40.190.10:FF:000155">
    <property type="entry name" value="Glutamate receptor ionotropic, NMDA 2B"/>
    <property type="match status" value="1"/>
</dbReference>
<evidence type="ECO:0000256" key="12">
    <source>
        <dbReference type="ARBA" id="ARBA00023180"/>
    </source>
</evidence>
<evidence type="ECO:0000256" key="1">
    <source>
        <dbReference type="ARBA" id="ARBA00004651"/>
    </source>
</evidence>
<proteinExistence type="predicted"/>
<evidence type="ECO:0000256" key="2">
    <source>
        <dbReference type="ARBA" id="ARBA00022448"/>
    </source>
</evidence>
<feature type="transmembrane region" description="Helical" evidence="20">
    <location>
        <begin position="690"/>
        <end position="713"/>
    </location>
</feature>
<accession>A0A7I8W5N1</accession>
<keyword evidence="5" id="KW-0479">Metal-binding</keyword>
<keyword evidence="9" id="KW-0406">Ion transport</keyword>
<dbReference type="AlphaFoldDB" id="A0A7I8W5N1"/>
<keyword evidence="11" id="KW-0675">Receptor</keyword>
<feature type="binding site" evidence="17">
    <location>
        <position position="749"/>
    </location>
    <ligand>
        <name>L-glutamate</name>
        <dbReference type="ChEBI" id="CHEBI:29985"/>
    </ligand>
</feature>
<reference evidence="24 25" key="1">
    <citation type="submission" date="2020-08" db="EMBL/GenBank/DDBJ databases">
        <authorList>
            <person name="Hejnol A."/>
        </authorList>
    </citation>
    <scope>NUCLEOTIDE SEQUENCE [LARGE SCALE GENOMIC DNA]</scope>
</reference>
<feature type="transmembrane region" description="Helical" evidence="20">
    <location>
        <begin position="871"/>
        <end position="896"/>
    </location>
</feature>
<dbReference type="GO" id="GO:0038023">
    <property type="term" value="F:signaling receptor activity"/>
    <property type="evidence" value="ECO:0007669"/>
    <property type="project" value="InterPro"/>
</dbReference>
<keyword evidence="10 20" id="KW-0472">Membrane</keyword>
<dbReference type="SUPFAM" id="SSF53850">
    <property type="entry name" value="Periplasmic binding protein-like II"/>
    <property type="match status" value="1"/>
</dbReference>
<evidence type="ECO:0000256" key="5">
    <source>
        <dbReference type="ARBA" id="ARBA00022723"/>
    </source>
</evidence>
<evidence type="ECO:0000256" key="10">
    <source>
        <dbReference type="ARBA" id="ARBA00023136"/>
    </source>
</evidence>
<feature type="binding site" evidence="17">
    <location>
        <position position="790"/>
    </location>
    <ligand>
        <name>L-glutamate</name>
        <dbReference type="ChEBI" id="CHEBI:29985"/>
    </ligand>
</feature>
<comment type="subcellular location">
    <subcellularLocation>
        <location evidence="1">Cell membrane</location>
        <topology evidence="1">Multi-pass membrane protein</topology>
    </subcellularLocation>
    <subcellularLocation>
        <location evidence="16">Postsynaptic cell membrane</location>
    </subcellularLocation>
</comment>
<keyword evidence="21" id="KW-0732">Signal</keyword>
<dbReference type="Proteomes" id="UP000549394">
    <property type="component" value="Unassembled WGS sequence"/>
</dbReference>
<evidence type="ECO:0000256" key="16">
    <source>
        <dbReference type="ARBA" id="ARBA00034100"/>
    </source>
</evidence>
<feature type="site" description="Interaction with the cone snail toxin Con-ikot-ikot" evidence="18">
    <location>
        <position position="754"/>
    </location>
</feature>
<dbReference type="GO" id="GO:0015276">
    <property type="term" value="F:ligand-gated monoatomic ion channel activity"/>
    <property type="evidence" value="ECO:0007669"/>
    <property type="project" value="InterPro"/>
</dbReference>
<evidence type="ECO:0000256" key="17">
    <source>
        <dbReference type="PIRSR" id="PIRSR601508-1"/>
    </source>
</evidence>
<dbReference type="PRINTS" id="PR00177">
    <property type="entry name" value="NMDARECEPTOR"/>
</dbReference>
<comment type="caution">
    <text evidence="24">The sequence shown here is derived from an EMBL/GenBank/DDBJ whole genome shotgun (WGS) entry which is preliminary data.</text>
</comment>
<dbReference type="Gene3D" id="3.40.50.2300">
    <property type="match status" value="2"/>
</dbReference>
<protein>
    <submittedName>
        <fullName evidence="24">DgyrCDS11873</fullName>
    </submittedName>
</protein>
<dbReference type="SMART" id="SM00918">
    <property type="entry name" value="Lig_chan-Glu_bd"/>
    <property type="match status" value="1"/>
</dbReference>